<evidence type="ECO:0000259" key="2">
    <source>
        <dbReference type="Pfam" id="PF12773"/>
    </source>
</evidence>
<dbReference type="Pfam" id="PF12773">
    <property type="entry name" value="DZR"/>
    <property type="match status" value="1"/>
</dbReference>
<protein>
    <recommendedName>
        <fullName evidence="2">DZANK-type domain-containing protein</fullName>
    </recommendedName>
</protein>
<keyword evidence="4" id="KW-1185">Reference proteome</keyword>
<feature type="coiled-coil region" evidence="1">
    <location>
        <begin position="58"/>
        <end position="92"/>
    </location>
</feature>
<evidence type="ECO:0000313" key="4">
    <source>
        <dbReference type="Proteomes" id="UP001500340"/>
    </source>
</evidence>
<dbReference type="EMBL" id="BAAACX010000026">
    <property type="protein sequence ID" value="GAA0410530.1"/>
    <property type="molecule type" value="Genomic_DNA"/>
</dbReference>
<dbReference type="InterPro" id="IPR025874">
    <property type="entry name" value="DZR"/>
</dbReference>
<gene>
    <name evidence="3" type="ORF">GCM10008933_45930</name>
</gene>
<dbReference type="Proteomes" id="UP001500340">
    <property type="component" value="Unassembled WGS sequence"/>
</dbReference>
<name>A0ABN0YU78_9BACL</name>
<evidence type="ECO:0000313" key="3">
    <source>
        <dbReference type="EMBL" id="GAA0410530.1"/>
    </source>
</evidence>
<sequence length="162" mass="18225">MGIFDKLKDGAAKAADLAKDSVEIAKINSQISSKRKEIEKSYLLIGKEVYEAFTKKQLDTLESLVQEQSNLIRGLEEEVEQLEYKIREIKDEKECVCSRVVPMDTKFCPSCGHQFEEITKLVPVEEEAASEVLVIQKHCGSCHAVVNETDLFCEKCGNRLAP</sequence>
<reference evidence="3 4" key="1">
    <citation type="journal article" date="2019" name="Int. J. Syst. Evol. Microbiol.">
        <title>The Global Catalogue of Microorganisms (GCM) 10K type strain sequencing project: providing services to taxonomists for standard genome sequencing and annotation.</title>
        <authorList>
            <consortium name="The Broad Institute Genomics Platform"/>
            <consortium name="The Broad Institute Genome Sequencing Center for Infectious Disease"/>
            <person name="Wu L."/>
            <person name="Ma J."/>
        </authorList>
    </citation>
    <scope>NUCLEOTIDE SEQUENCE [LARGE SCALE GENOMIC DNA]</scope>
    <source>
        <strain evidence="3 4">JCM 12774</strain>
    </source>
</reference>
<feature type="domain" description="DZANK-type" evidence="2">
    <location>
        <begin position="97"/>
        <end position="157"/>
    </location>
</feature>
<accession>A0ABN0YU78</accession>
<dbReference type="RefSeq" id="WP_343865315.1">
    <property type="nucleotide sequence ID" value="NZ_BAAACX010000026.1"/>
</dbReference>
<comment type="caution">
    <text evidence="3">The sequence shown here is derived from an EMBL/GenBank/DDBJ whole genome shotgun (WGS) entry which is preliminary data.</text>
</comment>
<keyword evidence="1" id="KW-0175">Coiled coil</keyword>
<evidence type="ECO:0000256" key="1">
    <source>
        <dbReference type="SAM" id="Coils"/>
    </source>
</evidence>
<proteinExistence type="predicted"/>
<organism evidence="3 4">
    <name type="scientific">Paenibacillus motobuensis</name>
    <dbReference type="NCBI Taxonomy" id="295324"/>
    <lineage>
        <taxon>Bacteria</taxon>
        <taxon>Bacillati</taxon>
        <taxon>Bacillota</taxon>
        <taxon>Bacilli</taxon>
        <taxon>Bacillales</taxon>
        <taxon>Paenibacillaceae</taxon>
        <taxon>Paenibacillus</taxon>
    </lineage>
</organism>